<keyword evidence="9" id="KW-0325">Glycoprotein</keyword>
<keyword evidence="8" id="KW-0472">Membrane</keyword>
<evidence type="ECO:0000256" key="1">
    <source>
        <dbReference type="ARBA" id="ARBA00004323"/>
    </source>
</evidence>
<dbReference type="GeneID" id="101732783"/>
<dbReference type="OrthoDB" id="2019572at2759"/>
<keyword evidence="13" id="KW-1185">Reference proteome</keyword>
<evidence type="ECO:0000256" key="5">
    <source>
        <dbReference type="ARBA" id="ARBA00022692"/>
    </source>
</evidence>
<dbReference type="GO" id="GO:0008375">
    <property type="term" value="F:acetylglucosaminyltransferase activity"/>
    <property type="evidence" value="ECO:0000318"/>
    <property type="project" value="GO_Central"/>
</dbReference>
<sequence length="434" mass="49834">MMIRCCLSRSGFLLCMGLCVFILLLQNLFGSDSREGFSPEIKECGYYPGELCTALFQSKPAALGIGNLCQVARRPSRGARPMRLRAPTNCSTMIRELRFITKPLSEEEAAFPLAYILTIHHKLDMFVKLLSAIYAPQNLYCVHIDQKSPKDFIQAVQELAGCFGNIFIPSRQENVVYAGFSRLQADINCMEELSRSDTKWRYVINLCGQDFPIKTNREIIQYLKTSWKGRNLTPGVVQPPHMKYRTNVSYKVFQDQETSYIYPTATLKSGPPRNLTLYFGTAYYSLTRDFVQFVLSDLRAKDLLEWSKDTYSPDEHYWVTLNRLRDAPGSTPDAQWEGNIRAVKWKDQEGSVHSGCYGHYVRDICIYGLGDLQWLASSPHLFANKFDSDTYPLVTDCLERSYRLKVLKAAEVPTEPHWYYQDDYLTASEHHWGI</sequence>
<dbReference type="AlphaFoldDB" id="A0A803JAA0"/>
<protein>
    <submittedName>
        <fullName evidence="14">Beta-1,3-galactosyl-O-glycosyl-glycoprotein beta-1,6-N-acetylglucosaminyltransferase 7</fullName>
    </submittedName>
    <submittedName>
        <fullName evidence="12">Glucosaminyl (N-acetyl) transferase family member 7</fullName>
    </submittedName>
</protein>
<evidence type="ECO:0000256" key="11">
    <source>
        <dbReference type="SAM" id="SignalP"/>
    </source>
</evidence>
<comment type="subcellular location">
    <subcellularLocation>
        <location evidence="1">Golgi apparatus membrane</location>
        <topology evidence="1">Single-pass type II membrane protein</topology>
    </subcellularLocation>
</comment>
<keyword evidence="6" id="KW-0735">Signal-anchor</keyword>
<evidence type="ECO:0000256" key="4">
    <source>
        <dbReference type="ARBA" id="ARBA00022679"/>
    </source>
</evidence>
<evidence type="ECO:0000256" key="2">
    <source>
        <dbReference type="ARBA" id="ARBA00004922"/>
    </source>
</evidence>
<dbReference type="AGR" id="Xenbase:XB-GENE-22068483"/>
<evidence type="ECO:0000256" key="9">
    <source>
        <dbReference type="ARBA" id="ARBA00023180"/>
    </source>
</evidence>
<keyword evidence="5" id="KW-0812">Transmembrane</keyword>
<evidence type="ECO:0000313" key="12">
    <source>
        <dbReference type="Ensembl" id="ENSXETP00000104797"/>
    </source>
</evidence>
<evidence type="ECO:0000256" key="10">
    <source>
        <dbReference type="ARBA" id="ARBA00038150"/>
    </source>
</evidence>
<keyword evidence="3" id="KW-0328">Glycosyltransferase</keyword>
<dbReference type="PANTHER" id="PTHR19297:SF178">
    <property type="entry name" value="BETA-1,3-GALACTOSYL-O-GLYCOSYL-GLYCOPROTEIN BETA-1,6-N-ACETYLGLUCOSAMINYLTRANSFERASE 7"/>
    <property type="match status" value="1"/>
</dbReference>
<evidence type="ECO:0000256" key="8">
    <source>
        <dbReference type="ARBA" id="ARBA00023136"/>
    </source>
</evidence>
<dbReference type="PANTHER" id="PTHR19297">
    <property type="entry name" value="GLYCOSYLTRANSFERASE 14 FAMILY MEMBER"/>
    <property type="match status" value="1"/>
</dbReference>
<dbReference type="Proteomes" id="UP000008143">
    <property type="component" value="Chromosome 10"/>
</dbReference>
<evidence type="ECO:0000313" key="13">
    <source>
        <dbReference type="Proteomes" id="UP000008143"/>
    </source>
</evidence>
<gene>
    <name evidence="12 14 15" type="primary">gcnt7</name>
</gene>
<dbReference type="Bgee" id="ENSXETG00000033795">
    <property type="expression patterns" value="Expressed in gastrula and 2 other cell types or tissues"/>
</dbReference>
<comment type="pathway">
    <text evidence="2">Protein modification; protein glycosylation.</text>
</comment>
<reference evidence="12" key="2">
    <citation type="submission" date="2021-03" db="UniProtKB">
        <authorList>
            <consortium name="Ensembl"/>
        </authorList>
    </citation>
    <scope>IDENTIFICATION</scope>
</reference>
<reference evidence="14" key="3">
    <citation type="submission" date="2025-04" db="UniProtKB">
        <authorList>
            <consortium name="RefSeq"/>
        </authorList>
    </citation>
    <scope>IDENTIFICATION</scope>
    <source>
        <strain evidence="14">Nigerian</strain>
        <tissue evidence="14">Liver and blood</tissue>
    </source>
</reference>
<keyword evidence="4" id="KW-0808">Transferase</keyword>
<dbReference type="CTD" id="140687"/>
<dbReference type="GeneTree" id="ENSGT00940000160402"/>
<evidence type="ECO:0000313" key="14">
    <source>
        <dbReference type="RefSeq" id="XP_004918779.2"/>
    </source>
</evidence>
<dbReference type="OMA" id="TCLERWH"/>
<name>A0A803JAA0_XENTR</name>
<evidence type="ECO:0000256" key="3">
    <source>
        <dbReference type="ARBA" id="ARBA00022676"/>
    </source>
</evidence>
<dbReference type="InterPro" id="IPR003406">
    <property type="entry name" value="Glyco_trans_14"/>
</dbReference>
<evidence type="ECO:0000256" key="7">
    <source>
        <dbReference type="ARBA" id="ARBA00022989"/>
    </source>
</evidence>
<dbReference type="Xenbase" id="XB-GENE-22068483">
    <property type="gene designation" value="gcnt7"/>
</dbReference>
<proteinExistence type="inferred from homology"/>
<dbReference type="Pfam" id="PF02485">
    <property type="entry name" value="Branch"/>
    <property type="match status" value="1"/>
</dbReference>
<keyword evidence="7" id="KW-1133">Transmembrane helix</keyword>
<accession>A0A803JAA0</accession>
<feature type="chain" id="PRO_5044662808" evidence="11">
    <location>
        <begin position="31"/>
        <end position="434"/>
    </location>
</feature>
<dbReference type="RefSeq" id="XP_004918779.2">
    <property type="nucleotide sequence ID" value="XM_004918722.4"/>
</dbReference>
<organism evidence="12">
    <name type="scientific">Xenopus tropicalis</name>
    <name type="common">Western clawed frog</name>
    <name type="synonym">Silurana tropicalis</name>
    <dbReference type="NCBI Taxonomy" id="8364"/>
    <lineage>
        <taxon>Eukaryota</taxon>
        <taxon>Metazoa</taxon>
        <taxon>Chordata</taxon>
        <taxon>Craniata</taxon>
        <taxon>Vertebrata</taxon>
        <taxon>Euteleostomi</taxon>
        <taxon>Amphibia</taxon>
        <taxon>Batrachia</taxon>
        <taxon>Anura</taxon>
        <taxon>Pipoidea</taxon>
        <taxon>Pipidae</taxon>
        <taxon>Xenopodinae</taxon>
        <taxon>Xenopus</taxon>
        <taxon>Silurana</taxon>
    </lineage>
</organism>
<evidence type="ECO:0000313" key="15">
    <source>
        <dbReference type="Xenbase" id="XB-GENE-22068483"/>
    </source>
</evidence>
<comment type="similarity">
    <text evidence="10">Belongs to the glycosyltransferase 14 family.</text>
</comment>
<dbReference type="KEGG" id="xtr:101732783"/>
<feature type="signal peptide" evidence="11">
    <location>
        <begin position="1"/>
        <end position="30"/>
    </location>
</feature>
<evidence type="ECO:0000256" key="6">
    <source>
        <dbReference type="ARBA" id="ARBA00022968"/>
    </source>
</evidence>
<dbReference type="GO" id="GO:0000139">
    <property type="term" value="C:Golgi membrane"/>
    <property type="evidence" value="ECO:0007669"/>
    <property type="project" value="UniProtKB-SubCell"/>
</dbReference>
<dbReference type="Reactome" id="R-XTR-913709">
    <property type="pathway name" value="O-linked glycosylation of mucins"/>
</dbReference>
<reference evidence="12" key="1">
    <citation type="journal article" date="2010" name="Science">
        <title>The genome of the Western clawed frog Xenopus tropicalis.</title>
        <authorList>
            <person name="Hellsten U."/>
            <person name="Harland R.M."/>
            <person name="Gilchrist M.J."/>
            <person name="Hendrix D."/>
            <person name="Jurka J."/>
            <person name="Kapitonov V."/>
            <person name="Ovcharenko I."/>
            <person name="Putnam N.H."/>
            <person name="Shu S."/>
            <person name="Taher L."/>
            <person name="Blitz I.L."/>
            <person name="Blumberg B."/>
            <person name="Dichmann D.S."/>
            <person name="Dubchak I."/>
            <person name="Amaya E."/>
            <person name="Detter J.C."/>
            <person name="Fletcher R."/>
            <person name="Gerhard D.S."/>
            <person name="Goodstein D."/>
            <person name="Graves T."/>
            <person name="Grigoriev I.V."/>
            <person name="Grimwood J."/>
            <person name="Kawashima T."/>
            <person name="Lindquist E."/>
            <person name="Lucas S.M."/>
            <person name="Mead P.E."/>
            <person name="Mitros T."/>
            <person name="Ogino H."/>
            <person name="Ohta Y."/>
            <person name="Poliakov A.V."/>
            <person name="Pollet N."/>
            <person name="Robert J."/>
            <person name="Salamov A."/>
            <person name="Sater A.K."/>
            <person name="Schmutz J."/>
            <person name="Terry A."/>
            <person name="Vize P.D."/>
            <person name="Warren W.C."/>
            <person name="Wells D."/>
            <person name="Wills A."/>
            <person name="Wilson R.K."/>
            <person name="Zimmerman L.B."/>
            <person name="Zorn A.M."/>
            <person name="Grainger R."/>
            <person name="Grammer T."/>
            <person name="Khokha M.K."/>
            <person name="Richardson P.M."/>
            <person name="Rokhsar D.S."/>
        </authorList>
    </citation>
    <scope>NUCLEOTIDE SEQUENCE [LARGE SCALE GENOMIC DNA]</scope>
    <source>
        <strain evidence="12">Nigerian</strain>
    </source>
</reference>
<dbReference type="Ensembl" id="ENSXETT00000113362">
    <property type="protein sequence ID" value="ENSXETP00000104797"/>
    <property type="gene ID" value="ENSXETG00000033795"/>
</dbReference>
<keyword evidence="11" id="KW-0732">Signal</keyword>